<comment type="subunit">
    <text evidence="1">Component of the RNA polymerase III (Pol III) complex consisting of 17 subunits.</text>
</comment>
<reference evidence="3 4" key="1">
    <citation type="submission" date="2020-02" db="EMBL/GenBank/DDBJ databases">
        <title>Draft genome sequence of Haematococcus lacustris strain NIES-144.</title>
        <authorList>
            <person name="Morimoto D."/>
            <person name="Nakagawa S."/>
            <person name="Yoshida T."/>
            <person name="Sawayama S."/>
        </authorList>
    </citation>
    <scope>NUCLEOTIDE SEQUENCE [LARGE SCALE GENOMIC DNA]</scope>
    <source>
        <strain evidence="3 4">NIES-144</strain>
    </source>
</reference>
<comment type="caution">
    <text evidence="3">The sequence shown here is derived from an EMBL/GenBank/DDBJ whole genome shotgun (WGS) entry which is preliminary data.</text>
</comment>
<evidence type="ECO:0000256" key="1">
    <source>
        <dbReference type="RuleBase" id="RU367076"/>
    </source>
</evidence>
<feature type="domain" description="RNA polymerase III subunit RPC82-related helix-turn-helix" evidence="2">
    <location>
        <begin position="13"/>
        <end position="68"/>
    </location>
</feature>
<accession>A0A699Y8X4</accession>
<keyword evidence="1" id="KW-0804">Transcription</keyword>
<dbReference type="Gene3D" id="1.10.10.10">
    <property type="entry name" value="Winged helix-like DNA-binding domain superfamily/Winged helix DNA-binding domain"/>
    <property type="match status" value="1"/>
</dbReference>
<dbReference type="GO" id="GO:0003697">
    <property type="term" value="F:single-stranded DNA binding"/>
    <property type="evidence" value="ECO:0007669"/>
    <property type="project" value="UniProtKB-UniRule"/>
</dbReference>
<dbReference type="EMBL" id="BLLF01000043">
    <property type="protein sequence ID" value="GFH06523.1"/>
    <property type="molecule type" value="Genomic_DNA"/>
</dbReference>
<keyword evidence="4" id="KW-1185">Reference proteome</keyword>
<keyword evidence="1" id="KW-0539">Nucleus</keyword>
<dbReference type="InterPro" id="IPR039748">
    <property type="entry name" value="RPC3"/>
</dbReference>
<dbReference type="InterPro" id="IPR013197">
    <property type="entry name" value="RNA_pol_III_RPC82-rel_HTH"/>
</dbReference>
<evidence type="ECO:0000313" key="3">
    <source>
        <dbReference type="EMBL" id="GFH06523.1"/>
    </source>
</evidence>
<comment type="function">
    <text evidence="1">DNA-dependent RNA polymerase catalyzes the transcription of DNA into RNA using the four ribonucleoside triphosphates as substrates. Specific core component of RNA polymerase III which synthesizes small RNAs, such as 5S rRNA and tRNAs.</text>
</comment>
<sequence>MSSNTVNQWAMRLAYHLIRVYHGEISEKLCMKLASRGRQSLPDLIRASEMPASQVKQALLLLIQHNYVVVYCIKEEEEGQRGPPKPPQYLYEARVAEMLLILSPEELT</sequence>
<name>A0A699Y8X4_HAELA</name>
<dbReference type="PANTHER" id="PTHR12949:SF0">
    <property type="entry name" value="DNA-DIRECTED RNA POLYMERASE III SUBUNIT RPC3"/>
    <property type="match status" value="1"/>
</dbReference>
<dbReference type="AlphaFoldDB" id="A0A699Y8X4"/>
<dbReference type="GO" id="GO:0005666">
    <property type="term" value="C:RNA polymerase III complex"/>
    <property type="evidence" value="ECO:0007669"/>
    <property type="project" value="UniProtKB-UniRule"/>
</dbReference>
<comment type="similarity">
    <text evidence="1">Belongs to the eukaryotic RPC3/POLR3C RNA polymerase subunit family.</text>
</comment>
<comment type="subcellular location">
    <subcellularLocation>
        <location evidence="1">Nucleus</location>
    </subcellularLocation>
</comment>
<dbReference type="PANTHER" id="PTHR12949">
    <property type="entry name" value="RNA POLYMERASE III DNA DIRECTED -RELATED"/>
    <property type="match status" value="1"/>
</dbReference>
<proteinExistence type="inferred from homology"/>
<organism evidence="3 4">
    <name type="scientific">Haematococcus lacustris</name>
    <name type="common">Green alga</name>
    <name type="synonym">Haematococcus pluvialis</name>
    <dbReference type="NCBI Taxonomy" id="44745"/>
    <lineage>
        <taxon>Eukaryota</taxon>
        <taxon>Viridiplantae</taxon>
        <taxon>Chlorophyta</taxon>
        <taxon>core chlorophytes</taxon>
        <taxon>Chlorophyceae</taxon>
        <taxon>CS clade</taxon>
        <taxon>Chlamydomonadales</taxon>
        <taxon>Haematococcaceae</taxon>
        <taxon>Haematococcus</taxon>
    </lineage>
</organism>
<dbReference type="Pfam" id="PF08221">
    <property type="entry name" value="HTH_9"/>
    <property type="match status" value="1"/>
</dbReference>
<evidence type="ECO:0000259" key="2">
    <source>
        <dbReference type="Pfam" id="PF08221"/>
    </source>
</evidence>
<dbReference type="Proteomes" id="UP000485058">
    <property type="component" value="Unassembled WGS sequence"/>
</dbReference>
<protein>
    <recommendedName>
        <fullName evidence="1">DNA-directed RNA polymerase III subunit RPC3</fullName>
        <shortName evidence="1">RNA polymerase III subunit C3</shortName>
    </recommendedName>
</protein>
<evidence type="ECO:0000313" key="4">
    <source>
        <dbReference type="Proteomes" id="UP000485058"/>
    </source>
</evidence>
<gene>
    <name evidence="3" type="ORF">HaLaN_01168</name>
</gene>
<keyword evidence="1" id="KW-0240">DNA-directed RNA polymerase</keyword>
<dbReference type="InterPro" id="IPR036388">
    <property type="entry name" value="WH-like_DNA-bd_sf"/>
</dbReference>